<proteinExistence type="predicted"/>
<evidence type="ECO:0000256" key="1">
    <source>
        <dbReference type="SAM" id="MobiDB-lite"/>
    </source>
</evidence>
<gene>
    <name evidence="2" type="ORF">SKUL_51</name>
</gene>
<accession>A0A1Y0SUT8</accession>
<keyword evidence="3" id="KW-1185">Reference proteome</keyword>
<dbReference type="Proteomes" id="UP000221845">
    <property type="component" value="Segment"/>
</dbReference>
<evidence type="ECO:0000313" key="3">
    <source>
        <dbReference type="Proteomes" id="UP000221845"/>
    </source>
</evidence>
<dbReference type="EMBL" id="MF042361">
    <property type="protein sequence ID" value="ARV77150.1"/>
    <property type="molecule type" value="Genomic_DNA"/>
</dbReference>
<protein>
    <submittedName>
        <fullName evidence="2">Uncharacterized protein</fullName>
    </submittedName>
</protein>
<name>A0A1Y0SUT8_9CAUD</name>
<sequence length="74" mass="8392">MRNDNLPYADTSQARQGDMERTATRYITQEERQANGEAFALACKERRDRERIASRARIAGALDQLEAFFGSKAP</sequence>
<reference evidence="2 3" key="1">
    <citation type="submission" date="2017-05" db="EMBL/GenBank/DDBJ databases">
        <authorList>
            <person name="Song R."/>
            <person name="Chenine A.L."/>
            <person name="Ruprecht R.M."/>
        </authorList>
    </citation>
    <scope>NUCLEOTIDE SEQUENCE [LARGE SCALE GENOMIC DNA]</scope>
</reference>
<organism evidence="2 3">
    <name type="scientific">Pseudomonas phage Skulduggery</name>
    <dbReference type="NCBI Taxonomy" id="2006671"/>
    <lineage>
        <taxon>Viruses</taxon>
        <taxon>Duplodnaviria</taxon>
        <taxon>Heunggongvirae</taxon>
        <taxon>Uroviricota</taxon>
        <taxon>Caudoviricetes</taxon>
        <taxon>Skulduggeryvirus</taxon>
        <taxon>Skulduggeryvirus skulduggery</taxon>
    </lineage>
</organism>
<feature type="region of interest" description="Disordered" evidence="1">
    <location>
        <begin position="1"/>
        <end position="20"/>
    </location>
</feature>
<evidence type="ECO:0000313" key="2">
    <source>
        <dbReference type="EMBL" id="ARV77150.1"/>
    </source>
</evidence>